<evidence type="ECO:0000313" key="2">
    <source>
        <dbReference type="Proteomes" id="UP000527143"/>
    </source>
</evidence>
<gene>
    <name evidence="1" type="ORF">FHT02_004306</name>
</gene>
<dbReference type="EMBL" id="JACIJF010000038">
    <property type="protein sequence ID" value="MBB5713044.1"/>
    <property type="molecule type" value="Genomic_DNA"/>
</dbReference>
<name>A0A840YTN0_9SPHN</name>
<protein>
    <submittedName>
        <fullName evidence="1">Uncharacterized protein</fullName>
    </submittedName>
</protein>
<dbReference type="AlphaFoldDB" id="A0A840YTN0"/>
<reference evidence="1 2" key="1">
    <citation type="submission" date="2020-08" db="EMBL/GenBank/DDBJ databases">
        <title>Genomic Encyclopedia of Type Strains, Phase IV (KMG-IV): sequencing the most valuable type-strain genomes for metagenomic binning, comparative biology and taxonomic classification.</title>
        <authorList>
            <person name="Goeker M."/>
        </authorList>
    </citation>
    <scope>NUCLEOTIDE SEQUENCE [LARGE SCALE GENOMIC DNA]</scope>
    <source>
        <strain evidence="1 2">DSM 26736</strain>
    </source>
</reference>
<proteinExistence type="predicted"/>
<organism evidence="1 2">
    <name type="scientific">Sphingomonas xinjiangensis</name>
    <dbReference type="NCBI Taxonomy" id="643568"/>
    <lineage>
        <taxon>Bacteria</taxon>
        <taxon>Pseudomonadati</taxon>
        <taxon>Pseudomonadota</taxon>
        <taxon>Alphaproteobacteria</taxon>
        <taxon>Sphingomonadales</taxon>
        <taxon>Sphingomonadaceae</taxon>
        <taxon>Sphingomonas</taxon>
    </lineage>
</organism>
<sequence length="51" mass="5530">MPDHRELAQMTLVELLSAAKFSDASGVTSELLRQEITRRAATPTSHHAALA</sequence>
<evidence type="ECO:0000313" key="1">
    <source>
        <dbReference type="EMBL" id="MBB5713044.1"/>
    </source>
</evidence>
<keyword evidence="2" id="KW-1185">Reference proteome</keyword>
<accession>A0A840YTN0</accession>
<dbReference type="Proteomes" id="UP000527143">
    <property type="component" value="Unassembled WGS sequence"/>
</dbReference>
<comment type="caution">
    <text evidence="1">The sequence shown here is derived from an EMBL/GenBank/DDBJ whole genome shotgun (WGS) entry which is preliminary data.</text>
</comment>